<dbReference type="Proteomes" id="UP000739565">
    <property type="component" value="Unassembled WGS sequence"/>
</dbReference>
<accession>A0A953NAZ5</accession>
<proteinExistence type="predicted"/>
<reference evidence="2" key="1">
    <citation type="submission" date="2021-07" db="EMBL/GenBank/DDBJ databases">
        <title>New genus and species of the family Alcaligenaceae.</title>
        <authorList>
            <person name="Hahn M.W."/>
        </authorList>
    </citation>
    <scope>NUCLEOTIDE SEQUENCE</scope>
    <source>
        <strain evidence="2">LF4-65</strain>
    </source>
</reference>
<organism evidence="2 3">
    <name type="scientific">Zwartia hollandica</name>
    <dbReference type="NCBI Taxonomy" id="324606"/>
    <lineage>
        <taxon>Bacteria</taxon>
        <taxon>Pseudomonadati</taxon>
        <taxon>Pseudomonadota</taxon>
        <taxon>Betaproteobacteria</taxon>
        <taxon>Burkholderiales</taxon>
        <taxon>Alcaligenaceae</taxon>
        <taxon>Zwartia</taxon>
    </lineage>
</organism>
<dbReference type="InterPro" id="IPR049202">
    <property type="entry name" value="DUF6817"/>
</dbReference>
<dbReference type="PANTHER" id="PTHR37391:SF2">
    <property type="entry name" value="E3 UBIQUITIN-PROTEIN LIGASE"/>
    <property type="match status" value="1"/>
</dbReference>
<dbReference type="RefSeq" id="WP_259661369.1">
    <property type="nucleotide sequence ID" value="NZ_JAHXRI010000007.1"/>
</dbReference>
<evidence type="ECO:0000259" key="1">
    <source>
        <dbReference type="Pfam" id="PF20680"/>
    </source>
</evidence>
<evidence type="ECO:0000313" key="3">
    <source>
        <dbReference type="Proteomes" id="UP000739565"/>
    </source>
</evidence>
<dbReference type="PANTHER" id="PTHR37391">
    <property type="entry name" value="E3 UBIQUITIN-PROTEIN LIGASE"/>
    <property type="match status" value="1"/>
</dbReference>
<evidence type="ECO:0000313" key="2">
    <source>
        <dbReference type="EMBL" id="MBZ1350967.1"/>
    </source>
</evidence>
<feature type="domain" description="DUF6817" evidence="1">
    <location>
        <begin position="40"/>
        <end position="122"/>
    </location>
</feature>
<gene>
    <name evidence="2" type="ORF">KZZ10_09955</name>
</gene>
<comment type="caution">
    <text evidence="2">The sequence shown here is derived from an EMBL/GenBank/DDBJ whole genome shotgun (WGS) entry which is preliminary data.</text>
</comment>
<keyword evidence="3" id="KW-1185">Reference proteome</keyword>
<dbReference type="EMBL" id="JAHXRI010000007">
    <property type="protein sequence ID" value="MBZ1350967.1"/>
    <property type="molecule type" value="Genomic_DNA"/>
</dbReference>
<dbReference type="Pfam" id="PF20680">
    <property type="entry name" value="DUF6817"/>
    <property type="match status" value="1"/>
</dbReference>
<dbReference type="AlphaFoldDB" id="A0A953NAZ5"/>
<protein>
    <submittedName>
        <fullName evidence="2">Tetratricopeptide repeat protein</fullName>
    </submittedName>
</protein>
<sequence>MTTKLPTLNSTQLTRAIALLDEEWLAHDPELGPVMPLVLGRGVGQDWHKAGTFRHHLVGVTRTLTLWQQPLVVRQLGLLHSVYGNAHVDLVKFDPKSERGRLQEAVGEDAERLIHLFCVMSRTELVRELFKGNLKQDGSLTITLNGAPFDLPPRDVAIYIVVTMADICEQWYSWQDDIYMGYPDYKADNAQLHWGAALWPGPMRPSTYRWSQISQLATLLQHPGLKDLLPTPPVFELGQGVLTRENEASAAALYWSVMQQNQPMLSPDATIAVLKQTIALNPYVAEPYLVLAQLYMTFRNFEEGERYAAAGVQLVSCWGNSWDKRIGWDAWMSWGRVLLQSAQKRQWPETLNKLNNVALTPE</sequence>
<name>A0A953NAZ5_9BURK</name>